<name>Q7VHQ6_HELHP</name>
<dbReference type="Gene3D" id="3.40.50.2000">
    <property type="entry name" value="Glycogen Phosphorylase B"/>
    <property type="match status" value="1"/>
</dbReference>
<dbReference type="SUPFAM" id="SSF55729">
    <property type="entry name" value="Acyl-CoA N-acyltransferases (Nat)"/>
    <property type="match status" value="1"/>
</dbReference>
<dbReference type="EMBL" id="AE017125">
    <property type="protein sequence ID" value="AAP77504.1"/>
    <property type="molecule type" value="Genomic_DNA"/>
</dbReference>
<dbReference type="SUPFAM" id="SSF53756">
    <property type="entry name" value="UDP-Glycosyltransferase/glycogen phosphorylase"/>
    <property type="match status" value="1"/>
</dbReference>
<protein>
    <recommendedName>
        <fullName evidence="1">N-acetyltransferase domain-containing protein</fullName>
    </recommendedName>
</protein>
<evidence type="ECO:0000313" key="2">
    <source>
        <dbReference type="EMBL" id="AAP77504.1"/>
    </source>
</evidence>
<dbReference type="eggNOG" id="COG1670">
    <property type="taxonomic scope" value="Bacteria"/>
</dbReference>
<dbReference type="KEGG" id="hhe:HH_0907"/>
<dbReference type="Gene3D" id="3.40.50.11190">
    <property type="match status" value="1"/>
</dbReference>
<dbReference type="eggNOG" id="COG3980">
    <property type="taxonomic scope" value="Bacteria"/>
</dbReference>
<evidence type="ECO:0000313" key="3">
    <source>
        <dbReference type="Proteomes" id="UP000002495"/>
    </source>
</evidence>
<dbReference type="PROSITE" id="PS51186">
    <property type="entry name" value="GNAT"/>
    <property type="match status" value="1"/>
</dbReference>
<dbReference type="OrthoDB" id="5330177at2"/>
<proteinExistence type="predicted"/>
<gene>
    <name evidence="2" type="ordered locus">HH_0907</name>
</gene>
<dbReference type="GO" id="GO:0016747">
    <property type="term" value="F:acyltransferase activity, transferring groups other than amino-acyl groups"/>
    <property type="evidence" value="ECO:0007669"/>
    <property type="project" value="InterPro"/>
</dbReference>
<organism evidence="2 3">
    <name type="scientific">Helicobacter hepaticus (strain ATCC 51449 / 3B1)</name>
    <dbReference type="NCBI Taxonomy" id="235279"/>
    <lineage>
        <taxon>Bacteria</taxon>
        <taxon>Pseudomonadati</taxon>
        <taxon>Campylobacterota</taxon>
        <taxon>Epsilonproteobacteria</taxon>
        <taxon>Campylobacterales</taxon>
        <taxon>Helicobacteraceae</taxon>
        <taxon>Helicobacter</taxon>
    </lineage>
</organism>
<keyword evidence="3" id="KW-1185">Reference proteome</keyword>
<dbReference type="Proteomes" id="UP000002495">
    <property type="component" value="Chromosome"/>
</dbReference>
<feature type="domain" description="N-acetyltransferase" evidence="1">
    <location>
        <begin position="352"/>
        <end position="511"/>
    </location>
</feature>
<dbReference type="InterPro" id="IPR000182">
    <property type="entry name" value="GNAT_dom"/>
</dbReference>
<dbReference type="RefSeq" id="WP_011115747.1">
    <property type="nucleotide sequence ID" value="NC_004917.1"/>
</dbReference>
<dbReference type="STRING" id="235279.HH_0907"/>
<reference evidence="2 3" key="1">
    <citation type="journal article" date="2003" name="Proc. Natl. Acad. Sci. U.S.A.">
        <title>The complete genome sequence of the carcinogenic bacterium Helicobacter hepaticus.</title>
        <authorList>
            <person name="Suerbaum S."/>
            <person name="Josenhans C."/>
            <person name="Sterzenbach T."/>
            <person name="Drescher B."/>
            <person name="Brandt P."/>
            <person name="Bell M."/>
            <person name="Droege M."/>
            <person name="Fartmann B."/>
            <person name="Fischer H.-P."/>
            <person name="Ge Z."/>
            <person name="Hoerster A."/>
            <person name="Holland R."/>
            <person name="Klein K."/>
            <person name="Koenig J."/>
            <person name="Macko L."/>
            <person name="Mendz G.L."/>
            <person name="Nyakatura G."/>
            <person name="Schauer D.B."/>
            <person name="Shen Z."/>
            <person name="Weber J."/>
            <person name="Frosch M."/>
            <person name="Fox J.G."/>
        </authorList>
    </citation>
    <scope>NUCLEOTIDE SEQUENCE [LARGE SCALE GENOMIC DNA]</scope>
    <source>
        <strain evidence="3">ATCC 51449 / 3B1</strain>
    </source>
</reference>
<dbReference type="Gene3D" id="3.40.630.30">
    <property type="match status" value="1"/>
</dbReference>
<dbReference type="NCBIfam" id="TIGR03585">
    <property type="entry name" value="PseH"/>
    <property type="match status" value="1"/>
</dbReference>
<dbReference type="PANTHER" id="PTHR43415">
    <property type="entry name" value="SPERMIDINE N(1)-ACETYLTRANSFERASE"/>
    <property type="match status" value="1"/>
</dbReference>
<dbReference type="AlphaFoldDB" id="Q7VHQ6"/>
<accession>Q7VHQ6</accession>
<dbReference type="HOGENOM" id="CLU_505054_0_0_7"/>
<dbReference type="PANTHER" id="PTHR43415:SF3">
    <property type="entry name" value="GNAT-FAMILY ACETYLTRANSFERASE"/>
    <property type="match status" value="1"/>
</dbReference>
<dbReference type="InterPro" id="IPR020036">
    <property type="entry name" value="PseH"/>
</dbReference>
<dbReference type="Pfam" id="PF00583">
    <property type="entry name" value="Acetyltransf_1"/>
    <property type="match status" value="1"/>
</dbReference>
<dbReference type="InterPro" id="IPR016181">
    <property type="entry name" value="Acyl_CoA_acyltransferase"/>
</dbReference>
<sequence length="515" mass="58836">MRIDIFCESGSAYGLGHFYRCLKLIALCGRIPQIDSITLHNRGNFTPPALDTLLPPLQIQIECKNYEWLSTQPQMLDIAIVDSYEAQEWFYHRLSNEAKALICLDDTFRDVYPPTSYILNPAPNATSVFPQNKQFWCGEEYLILPFPCADSKAQCSKSSINELKNICVTFGGVDKSNLAQAFVDSLSTMILTHPNLKDKHFHIILGGGYTHTLHLPQSLKEASNPHISLYHNLNPYDFLSQAQQCDIAISAGGGSMLELIALKIPSIIIESATNQHFQITQYAQKNVILQAQSPQDTLRILATLLPKDIIHIQNALKSLSLGTKLPFALHNLIKSLALQTTEDSHNQEIEAKDFTQLTQEEAHLVLEMRNHPQIAQWMYSERILPQTHFDFLKQLKDDASRRYWLLCQENEYIGVGSLTRINLAHKHAFIGIYTNPFCAKVFKGRTILNFLESQAFEHLGLHTLHLEVLSTNIKARKFYERTGYIYEGVLHNFIAQKEKDTRRYYDVILMYKEHL</sequence>
<evidence type="ECO:0000259" key="1">
    <source>
        <dbReference type="PROSITE" id="PS51186"/>
    </source>
</evidence>